<feature type="domain" description="Peptidase M48" evidence="8">
    <location>
        <begin position="215"/>
        <end position="420"/>
    </location>
</feature>
<feature type="transmembrane region" description="Helical" evidence="7">
    <location>
        <begin position="72"/>
        <end position="96"/>
    </location>
</feature>
<evidence type="ECO:0000256" key="5">
    <source>
        <dbReference type="ARBA" id="ARBA00022833"/>
    </source>
</evidence>
<keyword evidence="7" id="KW-0812">Transmembrane</keyword>
<keyword evidence="7" id="KW-0472">Membrane</keyword>
<dbReference type="AlphaFoldDB" id="A0A3A3ZLQ1"/>
<evidence type="ECO:0000313" key="9">
    <source>
        <dbReference type="EMBL" id="RJK97206.1"/>
    </source>
</evidence>
<dbReference type="Proteomes" id="UP000265614">
    <property type="component" value="Unassembled WGS sequence"/>
</dbReference>
<name>A0A3A3ZLQ1_9ACTN</name>
<dbReference type="GO" id="GO:0006508">
    <property type="term" value="P:proteolysis"/>
    <property type="evidence" value="ECO:0007669"/>
    <property type="project" value="UniProtKB-KW"/>
</dbReference>
<keyword evidence="7" id="KW-1133">Transmembrane helix</keyword>
<keyword evidence="6" id="KW-0482">Metalloprotease</keyword>
<dbReference type="GO" id="GO:0046872">
    <property type="term" value="F:metal ion binding"/>
    <property type="evidence" value="ECO:0007669"/>
    <property type="project" value="UniProtKB-KW"/>
</dbReference>
<feature type="transmembrane region" description="Helical" evidence="7">
    <location>
        <begin position="294"/>
        <end position="316"/>
    </location>
</feature>
<dbReference type="InterPro" id="IPR001915">
    <property type="entry name" value="Peptidase_M48"/>
</dbReference>
<dbReference type="PANTHER" id="PTHR10120">
    <property type="entry name" value="CAAX PRENYL PROTEASE 1"/>
    <property type="match status" value="1"/>
</dbReference>
<proteinExistence type="predicted"/>
<keyword evidence="5" id="KW-0862">Zinc</keyword>
<feature type="transmembrane region" description="Helical" evidence="7">
    <location>
        <begin position="183"/>
        <end position="204"/>
    </location>
</feature>
<gene>
    <name evidence="9" type="ORF">D5H78_06450</name>
</gene>
<evidence type="ECO:0000313" key="10">
    <source>
        <dbReference type="Proteomes" id="UP000265614"/>
    </source>
</evidence>
<evidence type="ECO:0000256" key="2">
    <source>
        <dbReference type="ARBA" id="ARBA00022670"/>
    </source>
</evidence>
<comment type="caution">
    <text evidence="9">The sequence shown here is derived from an EMBL/GenBank/DDBJ whole genome shotgun (WGS) entry which is preliminary data.</text>
</comment>
<evidence type="ECO:0000256" key="3">
    <source>
        <dbReference type="ARBA" id="ARBA00022723"/>
    </source>
</evidence>
<evidence type="ECO:0000256" key="4">
    <source>
        <dbReference type="ARBA" id="ARBA00022801"/>
    </source>
</evidence>
<feature type="transmembrane region" description="Helical" evidence="7">
    <location>
        <begin position="108"/>
        <end position="128"/>
    </location>
</feature>
<comment type="cofactor">
    <cofactor evidence="1">
        <name>Zn(2+)</name>
        <dbReference type="ChEBI" id="CHEBI:29105"/>
    </cofactor>
</comment>
<dbReference type="GO" id="GO:0004222">
    <property type="term" value="F:metalloendopeptidase activity"/>
    <property type="evidence" value="ECO:0007669"/>
    <property type="project" value="InterPro"/>
</dbReference>
<feature type="transmembrane region" description="Helical" evidence="7">
    <location>
        <begin position="148"/>
        <end position="171"/>
    </location>
</feature>
<evidence type="ECO:0000256" key="6">
    <source>
        <dbReference type="ARBA" id="ARBA00023049"/>
    </source>
</evidence>
<dbReference type="EMBL" id="QZEZ01000002">
    <property type="protein sequence ID" value="RJK97206.1"/>
    <property type="molecule type" value="Genomic_DNA"/>
</dbReference>
<dbReference type="Gene3D" id="3.30.2010.10">
    <property type="entry name" value="Metalloproteases ('zincins'), catalytic domain"/>
    <property type="match status" value="1"/>
</dbReference>
<protein>
    <submittedName>
        <fullName evidence="9">M48 family peptidase</fullName>
    </submittedName>
</protein>
<evidence type="ECO:0000256" key="7">
    <source>
        <dbReference type="SAM" id="Phobius"/>
    </source>
</evidence>
<dbReference type="OrthoDB" id="9781930at2"/>
<keyword evidence="3" id="KW-0479">Metal-binding</keyword>
<keyword evidence="4" id="KW-0378">Hydrolase</keyword>
<feature type="transmembrane region" description="Helical" evidence="7">
    <location>
        <begin position="337"/>
        <end position="357"/>
    </location>
</feature>
<evidence type="ECO:0000259" key="8">
    <source>
        <dbReference type="Pfam" id="PF01435"/>
    </source>
</evidence>
<reference evidence="9 10" key="1">
    <citation type="submission" date="2018-09" db="EMBL/GenBank/DDBJ databases">
        <title>YIM 75000 draft genome.</title>
        <authorList>
            <person name="Tang S."/>
            <person name="Feng Y."/>
        </authorList>
    </citation>
    <scope>NUCLEOTIDE SEQUENCE [LARGE SCALE GENOMIC DNA]</scope>
    <source>
        <strain evidence="9 10">YIM 75000</strain>
    </source>
</reference>
<evidence type="ECO:0000256" key="1">
    <source>
        <dbReference type="ARBA" id="ARBA00001947"/>
    </source>
</evidence>
<dbReference type="RefSeq" id="WP_119949922.1">
    <property type="nucleotide sequence ID" value="NZ_QZEZ01000002.1"/>
</dbReference>
<accession>A0A3A3ZLQ1</accession>
<organism evidence="9 10">
    <name type="scientific">Vallicoccus soli</name>
    <dbReference type="NCBI Taxonomy" id="2339232"/>
    <lineage>
        <taxon>Bacteria</taxon>
        <taxon>Bacillati</taxon>
        <taxon>Actinomycetota</taxon>
        <taxon>Actinomycetes</taxon>
        <taxon>Motilibacterales</taxon>
        <taxon>Vallicoccaceae</taxon>
        <taxon>Vallicoccus</taxon>
    </lineage>
</organism>
<dbReference type="Pfam" id="PF01435">
    <property type="entry name" value="Peptidase_M48"/>
    <property type="match status" value="1"/>
</dbReference>
<keyword evidence="10" id="KW-1185">Reference proteome</keyword>
<keyword evidence="2" id="KW-0645">Protease</keyword>
<sequence length="443" mass="45812">MRPDPTGRRSALAALLVLGAAVAVVVAVTTPWDPLGVDVPGGRAPVGPDGDFTAAEVARADAYRGAVRPPSWLSLGAGLLTALVLGLTPLGGRLVAAAARPLGGGRRARLLAGGAGVVVVTRLASLPFDARAEQVAMRAGLSTRDWPGWLLDVGRGLALDLVLLLLALGALQAMARRWPRRWWAPAAGAGAALVVAVSFAYPLVVEPLYNRFTPLPEGRLRSDLLALAERDGVPVADVLVADASRRTSTLNAYVSGFGATKRIVVYDTLLERAPPEQVESVVAHELGHAEEQDVLHGTLVGALGVAAGVCALALALGSPRLLRRAGASGAGDPRSTALALAVVAVLTTAAGPVQLLVSRQVEERADLHALELTRDPLSLAELQRRLALTSRSDLTPHPLVEALFASHPSAPERIARARDWARATTLPGRGPAVPPPGPLAPGG</sequence>